<name>A0A9N9ITA0_9GLOM</name>
<reference evidence="1" key="1">
    <citation type="submission" date="2021-06" db="EMBL/GenBank/DDBJ databases">
        <authorList>
            <person name="Kallberg Y."/>
            <person name="Tangrot J."/>
            <person name="Rosling A."/>
        </authorList>
    </citation>
    <scope>NUCLEOTIDE SEQUENCE</scope>
    <source>
        <strain evidence="1">FL966</strain>
    </source>
</reference>
<evidence type="ECO:0000313" key="2">
    <source>
        <dbReference type="Proteomes" id="UP000789759"/>
    </source>
</evidence>
<gene>
    <name evidence="1" type="ORF">CPELLU_LOCUS14625</name>
</gene>
<sequence length="89" mass="10581">MHIDALNDITNLISNDDENNELLQLFKQYKSVLHDALKIMQEQENANNIQWAQAVQRSFKSVQDLVIDVKSYKRRINNPYTWKDHNKHT</sequence>
<dbReference type="EMBL" id="CAJVQA010017624">
    <property type="protein sequence ID" value="CAG8749721.1"/>
    <property type="molecule type" value="Genomic_DNA"/>
</dbReference>
<dbReference type="OrthoDB" id="2434196at2759"/>
<organism evidence="1 2">
    <name type="scientific">Cetraspora pellucida</name>
    <dbReference type="NCBI Taxonomy" id="1433469"/>
    <lineage>
        <taxon>Eukaryota</taxon>
        <taxon>Fungi</taxon>
        <taxon>Fungi incertae sedis</taxon>
        <taxon>Mucoromycota</taxon>
        <taxon>Glomeromycotina</taxon>
        <taxon>Glomeromycetes</taxon>
        <taxon>Diversisporales</taxon>
        <taxon>Gigasporaceae</taxon>
        <taxon>Cetraspora</taxon>
    </lineage>
</organism>
<feature type="non-terminal residue" evidence="1">
    <location>
        <position position="89"/>
    </location>
</feature>
<protein>
    <submittedName>
        <fullName evidence="1">13818_t:CDS:1</fullName>
    </submittedName>
</protein>
<keyword evidence="2" id="KW-1185">Reference proteome</keyword>
<dbReference type="Proteomes" id="UP000789759">
    <property type="component" value="Unassembled WGS sequence"/>
</dbReference>
<dbReference type="AlphaFoldDB" id="A0A9N9ITA0"/>
<accession>A0A9N9ITA0</accession>
<comment type="caution">
    <text evidence="1">The sequence shown here is derived from an EMBL/GenBank/DDBJ whole genome shotgun (WGS) entry which is preliminary data.</text>
</comment>
<evidence type="ECO:0000313" key="1">
    <source>
        <dbReference type="EMBL" id="CAG8749721.1"/>
    </source>
</evidence>
<proteinExistence type="predicted"/>